<evidence type="ECO:0000313" key="2">
    <source>
        <dbReference type="EMBL" id="PPT92749.1"/>
    </source>
</evidence>
<feature type="compositionally biased region" description="Basic and acidic residues" evidence="1">
    <location>
        <begin position="1"/>
        <end position="10"/>
    </location>
</feature>
<accession>A0A2S6ZKQ0</accession>
<feature type="region of interest" description="Disordered" evidence="1">
    <location>
        <begin position="1"/>
        <end position="33"/>
    </location>
</feature>
<dbReference type="AlphaFoldDB" id="A0A2S6ZKQ0"/>
<evidence type="ECO:0000313" key="3">
    <source>
        <dbReference type="Proteomes" id="UP000239898"/>
    </source>
</evidence>
<dbReference type="EMBL" id="MIGX01000006">
    <property type="protein sequence ID" value="PPT92749.1"/>
    <property type="molecule type" value="Genomic_DNA"/>
</dbReference>
<evidence type="ECO:0000256" key="1">
    <source>
        <dbReference type="SAM" id="MobiDB-lite"/>
    </source>
</evidence>
<keyword evidence="3" id="KW-1185">Reference proteome</keyword>
<dbReference type="Proteomes" id="UP000239898">
    <property type="component" value="Unassembled WGS sequence"/>
</dbReference>
<organism evidence="2 3">
    <name type="scientific">Xanthomonas theicola</name>
    <dbReference type="NCBI Taxonomy" id="56464"/>
    <lineage>
        <taxon>Bacteria</taxon>
        <taxon>Pseudomonadati</taxon>
        <taxon>Pseudomonadota</taxon>
        <taxon>Gammaproteobacteria</taxon>
        <taxon>Lysobacterales</taxon>
        <taxon>Lysobacteraceae</taxon>
        <taxon>Xanthomonas</taxon>
    </lineage>
</organism>
<proteinExistence type="predicted"/>
<comment type="caution">
    <text evidence="2">The sequence shown here is derived from an EMBL/GenBank/DDBJ whole genome shotgun (WGS) entry which is preliminary data.</text>
</comment>
<gene>
    <name evidence="2" type="ORF">XthCFBP4691_02780</name>
</gene>
<reference evidence="2 3" key="1">
    <citation type="submission" date="2016-08" db="EMBL/GenBank/DDBJ databases">
        <title>Evolution of the type three secretion system and type three effector repertoires in Xanthomonas.</title>
        <authorList>
            <person name="Merda D."/>
            <person name="Briand M."/>
            <person name="Bosis E."/>
            <person name="Rousseau C."/>
            <person name="Portier P."/>
            <person name="Jacques M.-A."/>
            <person name="Fischer-Le Saux M."/>
        </authorList>
    </citation>
    <scope>NUCLEOTIDE SEQUENCE [LARGE SCALE GENOMIC DNA]</scope>
    <source>
        <strain evidence="2 3">CFBP 4691</strain>
    </source>
</reference>
<protein>
    <submittedName>
        <fullName evidence="2">Uncharacterized protein</fullName>
    </submittedName>
</protein>
<feature type="compositionally biased region" description="Basic residues" evidence="1">
    <location>
        <begin position="11"/>
        <end position="30"/>
    </location>
</feature>
<sequence length="71" mass="8035">MRDLLFFERPKKSKQKKGRPSRVAPRRARGSRATWDFSMAHPCASEKRRASCAPPLRGCSQAARRPLNGDP</sequence>
<name>A0A2S6ZKQ0_9XANT</name>
<feature type="region of interest" description="Disordered" evidence="1">
    <location>
        <begin position="46"/>
        <end position="71"/>
    </location>
</feature>